<name>A0A1B7KYU3_9ENTR</name>
<protein>
    <submittedName>
        <fullName evidence="5">Flavodoxin</fullName>
    </submittedName>
</protein>
<dbReference type="EMBL" id="LYRP01000049">
    <property type="protein sequence ID" value="OAT75203.1"/>
    <property type="molecule type" value="Genomic_DNA"/>
</dbReference>
<dbReference type="PANTHER" id="PTHR19384:SF128">
    <property type="entry name" value="NADPH OXIDOREDUCTASE A"/>
    <property type="match status" value="1"/>
</dbReference>
<dbReference type="PROSITE" id="PS50902">
    <property type="entry name" value="FLAVODOXIN_LIKE"/>
    <property type="match status" value="1"/>
</dbReference>
<dbReference type="InterPro" id="IPR008254">
    <property type="entry name" value="Flavodoxin/NO_synth"/>
</dbReference>
<dbReference type="RefSeq" id="WP_064601244.1">
    <property type="nucleotide sequence ID" value="NZ_CP134782.1"/>
</dbReference>
<dbReference type="GO" id="GO:0016491">
    <property type="term" value="F:oxidoreductase activity"/>
    <property type="evidence" value="ECO:0007669"/>
    <property type="project" value="TreeGrafter"/>
</dbReference>
<reference evidence="6" key="1">
    <citation type="submission" date="2016-05" db="EMBL/GenBank/DDBJ databases">
        <authorList>
            <person name="Behera P."/>
            <person name="Vaishampayan P."/>
            <person name="Singh N."/>
            <person name="Raina V."/>
            <person name="Suar M."/>
            <person name="Pattnaik A."/>
            <person name="Rastogi G."/>
        </authorList>
    </citation>
    <scope>NUCLEOTIDE SEQUENCE [LARGE SCALE GENOMIC DNA]</scope>
    <source>
        <strain evidence="6">MP23</strain>
    </source>
</reference>
<keyword evidence="2" id="KW-0285">Flavoprotein</keyword>
<evidence type="ECO:0000313" key="6">
    <source>
        <dbReference type="Proteomes" id="UP000078225"/>
    </source>
</evidence>
<dbReference type="SUPFAM" id="SSF52218">
    <property type="entry name" value="Flavoproteins"/>
    <property type="match status" value="1"/>
</dbReference>
<organism evidence="5 6">
    <name type="scientific">Mangrovibacter phragmitis</name>
    <dbReference type="NCBI Taxonomy" id="1691903"/>
    <lineage>
        <taxon>Bacteria</taxon>
        <taxon>Pseudomonadati</taxon>
        <taxon>Pseudomonadota</taxon>
        <taxon>Gammaproteobacteria</taxon>
        <taxon>Enterobacterales</taxon>
        <taxon>Enterobacteriaceae</taxon>
        <taxon>Mangrovibacter</taxon>
    </lineage>
</organism>
<dbReference type="STRING" id="1691903.A9B99_16190"/>
<accession>A0A1B7KYU3</accession>
<dbReference type="GO" id="GO:0050660">
    <property type="term" value="F:flavin adenine dinucleotide binding"/>
    <property type="evidence" value="ECO:0007669"/>
    <property type="project" value="TreeGrafter"/>
</dbReference>
<keyword evidence="6" id="KW-1185">Reference proteome</keyword>
<gene>
    <name evidence="5" type="ORF">A9B99_16190</name>
</gene>
<proteinExistence type="predicted"/>
<dbReference type="PANTHER" id="PTHR19384">
    <property type="entry name" value="NITRIC OXIDE SYNTHASE-RELATED"/>
    <property type="match status" value="1"/>
</dbReference>
<keyword evidence="3" id="KW-0288">FMN</keyword>
<comment type="caution">
    <text evidence="5">The sequence shown here is derived from an EMBL/GenBank/DDBJ whole genome shotgun (WGS) entry which is preliminary data.</text>
</comment>
<evidence type="ECO:0000259" key="4">
    <source>
        <dbReference type="PROSITE" id="PS50902"/>
    </source>
</evidence>
<dbReference type="GO" id="GO:0005829">
    <property type="term" value="C:cytosol"/>
    <property type="evidence" value="ECO:0007669"/>
    <property type="project" value="TreeGrafter"/>
</dbReference>
<dbReference type="InterPro" id="IPR029039">
    <property type="entry name" value="Flavoprotein-like_sf"/>
</dbReference>
<dbReference type="Pfam" id="PF00258">
    <property type="entry name" value="Flavodoxin_1"/>
    <property type="match status" value="1"/>
</dbReference>
<evidence type="ECO:0000256" key="2">
    <source>
        <dbReference type="ARBA" id="ARBA00022630"/>
    </source>
</evidence>
<dbReference type="OrthoDB" id="359268at2"/>
<dbReference type="Gene3D" id="3.40.50.360">
    <property type="match status" value="1"/>
</dbReference>
<dbReference type="NCBIfam" id="NF005989">
    <property type="entry name" value="PRK08105.1"/>
    <property type="match status" value="1"/>
</dbReference>
<evidence type="ECO:0000313" key="5">
    <source>
        <dbReference type="EMBL" id="OAT75203.1"/>
    </source>
</evidence>
<evidence type="ECO:0000256" key="3">
    <source>
        <dbReference type="ARBA" id="ARBA00022643"/>
    </source>
</evidence>
<evidence type="ECO:0000256" key="1">
    <source>
        <dbReference type="ARBA" id="ARBA00001917"/>
    </source>
</evidence>
<comment type="cofactor">
    <cofactor evidence="1">
        <name>FMN</name>
        <dbReference type="ChEBI" id="CHEBI:58210"/>
    </cofactor>
</comment>
<dbReference type="GO" id="GO:0010181">
    <property type="term" value="F:FMN binding"/>
    <property type="evidence" value="ECO:0007669"/>
    <property type="project" value="InterPro"/>
</dbReference>
<feature type="domain" description="Flavodoxin-like" evidence="4">
    <location>
        <begin position="4"/>
        <end position="144"/>
    </location>
</feature>
<dbReference type="AlphaFoldDB" id="A0A1B7KYU3"/>
<dbReference type="Proteomes" id="UP000078225">
    <property type="component" value="Unassembled WGS sequence"/>
</dbReference>
<sequence>MAEVGIFVGTVYGNALLVAEEAEALLTQQGHHVTIFEDPEIADWARYQGHYSLVITSTTGNGDLPDNIRSLYHAIKDAGYFPHHRYGLVALGDSGYEHFCGGGKQFDALLKDVAAQRVGDMLLVDAAEDPEPEQVTNAWVEHWGHLI</sequence>